<feature type="signal peptide" evidence="1">
    <location>
        <begin position="1"/>
        <end position="16"/>
    </location>
</feature>
<dbReference type="SUPFAM" id="SSF56436">
    <property type="entry name" value="C-type lectin-like"/>
    <property type="match status" value="1"/>
</dbReference>
<name>A0AAW1ZLS5_CULAL</name>
<dbReference type="InterPro" id="IPR001304">
    <property type="entry name" value="C-type_lectin-like"/>
</dbReference>
<keyword evidence="4" id="KW-1185">Reference proteome</keyword>
<feature type="domain" description="C-type lectin" evidence="2">
    <location>
        <begin position="428"/>
        <end position="546"/>
    </location>
</feature>
<gene>
    <name evidence="3" type="ORF">ABG768_009089</name>
</gene>
<dbReference type="InterPro" id="IPR016186">
    <property type="entry name" value="C-type_lectin-like/link_sf"/>
</dbReference>
<evidence type="ECO:0000313" key="3">
    <source>
        <dbReference type="EMBL" id="KAK9961294.1"/>
    </source>
</evidence>
<dbReference type="Gene3D" id="3.10.100.10">
    <property type="entry name" value="Mannose-Binding Protein A, subunit A"/>
    <property type="match status" value="1"/>
</dbReference>
<dbReference type="SMART" id="SM00034">
    <property type="entry name" value="CLECT"/>
    <property type="match status" value="1"/>
</dbReference>
<dbReference type="PROSITE" id="PS50041">
    <property type="entry name" value="C_TYPE_LECTIN_2"/>
    <property type="match status" value="1"/>
</dbReference>
<organism evidence="3 4">
    <name type="scientific">Culter alburnus</name>
    <name type="common">Topmouth culter</name>
    <dbReference type="NCBI Taxonomy" id="194366"/>
    <lineage>
        <taxon>Eukaryota</taxon>
        <taxon>Metazoa</taxon>
        <taxon>Chordata</taxon>
        <taxon>Craniata</taxon>
        <taxon>Vertebrata</taxon>
        <taxon>Euteleostomi</taxon>
        <taxon>Actinopterygii</taxon>
        <taxon>Neopterygii</taxon>
        <taxon>Teleostei</taxon>
        <taxon>Ostariophysi</taxon>
        <taxon>Cypriniformes</taxon>
        <taxon>Xenocyprididae</taxon>
        <taxon>Xenocypridinae</taxon>
        <taxon>Culter</taxon>
    </lineage>
</organism>
<dbReference type="PANTHER" id="PTHR46534:SF2">
    <property type="entry name" value="VWFD DOMAIN-CONTAINING PROTEIN"/>
    <property type="match status" value="1"/>
</dbReference>
<accession>A0AAW1ZLS5</accession>
<evidence type="ECO:0000259" key="2">
    <source>
        <dbReference type="PROSITE" id="PS50041"/>
    </source>
</evidence>
<dbReference type="InterPro" id="IPR016187">
    <property type="entry name" value="CTDL_fold"/>
</dbReference>
<dbReference type="CDD" id="cd00037">
    <property type="entry name" value="CLECT"/>
    <property type="match status" value="1"/>
</dbReference>
<dbReference type="EMBL" id="JAWDJR010000016">
    <property type="protein sequence ID" value="KAK9961294.1"/>
    <property type="molecule type" value="Genomic_DNA"/>
</dbReference>
<dbReference type="PANTHER" id="PTHR46534">
    <property type="entry name" value="IGGFC_BINDING DOMAIN-CONTAINING PROTEIN"/>
    <property type="match status" value="1"/>
</dbReference>
<keyword evidence="1" id="KW-0732">Signal</keyword>
<evidence type="ECO:0000313" key="4">
    <source>
        <dbReference type="Proteomes" id="UP001479290"/>
    </source>
</evidence>
<dbReference type="Pfam" id="PF00059">
    <property type="entry name" value="Lectin_C"/>
    <property type="match status" value="1"/>
</dbReference>
<reference evidence="3 4" key="1">
    <citation type="submission" date="2024-05" db="EMBL/GenBank/DDBJ databases">
        <title>A high-quality chromosomal-level genome assembly of Topmouth culter (Culter alburnus).</title>
        <authorList>
            <person name="Zhao H."/>
        </authorList>
    </citation>
    <scope>NUCLEOTIDE SEQUENCE [LARGE SCALE GENOMIC DNA]</scope>
    <source>
        <strain evidence="3">CATC2023</strain>
        <tissue evidence="3">Muscle</tissue>
    </source>
</reference>
<proteinExistence type="predicted"/>
<sequence>MLFNLLFMSLVCQGLSVESYGKDFITAFPESIAYYHPRGSSNTLQITAFYNDTAVSITINYTNVYNEKLQPGQTKTVHFPKYVEQYRFTRSLYFVRVNSTKLIVVLWISQRGDSVQSHFVQPVKNLGKLYSIPFNNYNQMMASSSSMADLLATDSWRYSSFRLIIINAENIMNAISIQTVGTNAQRAFNFTLRPYELFQFQTNGSEIKVYSSNTVAVLLTHPCVEATGCDCNMVVNHVLPQNLWGQTFVVPSLKNLNSTWLQVTSTMKVMHRGQNIKILASDSSDLISFPYLESESQFISASNNVSIRLISPGLILELMPETMFAACYLLQINSTEGEAFIIAETASRGDVHIDGDLISSTDWKTITSSNYSSVSVPISGTHVIWHPTSRIGVYMFERMESGIPYGGPAVILNEDPDRDGCMADPAQYKTTTDVMTWPESHDYCINITFQMSTPSRARAQKEMTNFLQKDGVPGYFWIGLRRSLLTLEWYWKNGNDSEYSVNYTNWAVGHPENPRNALCASVSQDANKDFSWKSVPCCTKMRPVCNKKAKYFSDLTFDTLYDHFYIIN</sequence>
<dbReference type="InterPro" id="IPR035234">
    <property type="entry name" value="IgGFc-bd_N"/>
</dbReference>
<feature type="chain" id="PRO_5044025086" description="C-type lectin domain-containing protein" evidence="1">
    <location>
        <begin position="17"/>
        <end position="568"/>
    </location>
</feature>
<dbReference type="Proteomes" id="UP001479290">
    <property type="component" value="Unassembled WGS sequence"/>
</dbReference>
<evidence type="ECO:0000256" key="1">
    <source>
        <dbReference type="SAM" id="SignalP"/>
    </source>
</evidence>
<protein>
    <recommendedName>
        <fullName evidence="2">C-type lectin domain-containing protein</fullName>
    </recommendedName>
</protein>
<dbReference type="AlphaFoldDB" id="A0AAW1ZLS5"/>
<dbReference type="Pfam" id="PF17517">
    <property type="entry name" value="IgGFc_binding"/>
    <property type="match status" value="1"/>
</dbReference>
<comment type="caution">
    <text evidence="3">The sequence shown here is derived from an EMBL/GenBank/DDBJ whole genome shotgun (WGS) entry which is preliminary data.</text>
</comment>